<evidence type="ECO:0000313" key="1">
    <source>
        <dbReference type="EMBL" id="TFK43782.1"/>
    </source>
</evidence>
<dbReference type="Gene3D" id="3.90.1410.10">
    <property type="entry name" value="set domain protein methyltransferase, domain 1"/>
    <property type="match status" value="1"/>
</dbReference>
<dbReference type="STRING" id="68775.A0A5C3MEK5"/>
<keyword evidence="2" id="KW-1185">Reference proteome</keyword>
<dbReference type="GO" id="GO:0005634">
    <property type="term" value="C:nucleus"/>
    <property type="evidence" value="ECO:0007669"/>
    <property type="project" value="TreeGrafter"/>
</dbReference>
<dbReference type="OrthoDB" id="42889at2759"/>
<reference evidence="1 2" key="1">
    <citation type="journal article" date="2019" name="Nat. Ecol. Evol.">
        <title>Megaphylogeny resolves global patterns of mushroom evolution.</title>
        <authorList>
            <person name="Varga T."/>
            <person name="Krizsan K."/>
            <person name="Foldi C."/>
            <person name="Dima B."/>
            <person name="Sanchez-Garcia M."/>
            <person name="Sanchez-Ramirez S."/>
            <person name="Szollosi G.J."/>
            <person name="Szarkandi J.G."/>
            <person name="Papp V."/>
            <person name="Albert L."/>
            <person name="Andreopoulos W."/>
            <person name="Angelini C."/>
            <person name="Antonin V."/>
            <person name="Barry K.W."/>
            <person name="Bougher N.L."/>
            <person name="Buchanan P."/>
            <person name="Buyck B."/>
            <person name="Bense V."/>
            <person name="Catcheside P."/>
            <person name="Chovatia M."/>
            <person name="Cooper J."/>
            <person name="Damon W."/>
            <person name="Desjardin D."/>
            <person name="Finy P."/>
            <person name="Geml J."/>
            <person name="Haridas S."/>
            <person name="Hughes K."/>
            <person name="Justo A."/>
            <person name="Karasinski D."/>
            <person name="Kautmanova I."/>
            <person name="Kiss B."/>
            <person name="Kocsube S."/>
            <person name="Kotiranta H."/>
            <person name="LaButti K.M."/>
            <person name="Lechner B.E."/>
            <person name="Liimatainen K."/>
            <person name="Lipzen A."/>
            <person name="Lukacs Z."/>
            <person name="Mihaltcheva S."/>
            <person name="Morgado L.N."/>
            <person name="Niskanen T."/>
            <person name="Noordeloos M.E."/>
            <person name="Ohm R.A."/>
            <person name="Ortiz-Santana B."/>
            <person name="Ovrebo C."/>
            <person name="Racz N."/>
            <person name="Riley R."/>
            <person name="Savchenko A."/>
            <person name="Shiryaev A."/>
            <person name="Soop K."/>
            <person name="Spirin V."/>
            <person name="Szebenyi C."/>
            <person name="Tomsovsky M."/>
            <person name="Tulloss R.E."/>
            <person name="Uehling J."/>
            <person name="Grigoriev I.V."/>
            <person name="Vagvolgyi C."/>
            <person name="Papp T."/>
            <person name="Martin F.M."/>
            <person name="Miettinen O."/>
            <person name="Hibbett D.S."/>
            <person name="Nagy L.G."/>
        </authorList>
    </citation>
    <scope>NUCLEOTIDE SEQUENCE [LARGE SCALE GENOMIC DNA]</scope>
    <source>
        <strain evidence="1 2">CBS 166.37</strain>
    </source>
</reference>
<dbReference type="GO" id="GO:0016279">
    <property type="term" value="F:protein-lysine N-methyltransferase activity"/>
    <property type="evidence" value="ECO:0007669"/>
    <property type="project" value="TreeGrafter"/>
</dbReference>
<dbReference type="PANTHER" id="PTHR13271:SF147">
    <property type="entry name" value="PROTEIN-LYSINE N-METHYLTRANSFERASE EFM1-RELATED"/>
    <property type="match status" value="1"/>
</dbReference>
<dbReference type="AlphaFoldDB" id="A0A5C3MEK5"/>
<name>A0A5C3MEK5_9AGAR</name>
<gene>
    <name evidence="1" type="ORF">BDQ12DRAFT_709473</name>
</gene>
<dbReference type="InterPro" id="IPR046341">
    <property type="entry name" value="SET_dom_sf"/>
</dbReference>
<dbReference type="SUPFAM" id="SSF82199">
    <property type="entry name" value="SET domain"/>
    <property type="match status" value="1"/>
</dbReference>
<dbReference type="InterPro" id="IPR050600">
    <property type="entry name" value="SETD3_SETD6_MTase"/>
</dbReference>
<evidence type="ECO:0000313" key="2">
    <source>
        <dbReference type="Proteomes" id="UP000308652"/>
    </source>
</evidence>
<sequence length="414" mass="45695">MSADELSAAVSLKNWLQKHGGGFNSYVKFKQASSGFDIIAGENIPVDTQIVSCPFSLVITKDQAQKSLLEILNVSDNFGESWSERQWISCYISLHWISGTEESAPRSLSHFSYFNSLPSPEKLRTPLHFNTVEREAFKGTNLYGATLDRERDWFSEWSQCHDAIAKTKAEWVATFNWEKYLTAATYLSSRAFPSSLLSPTPSLQPSTSTGPVLLPGVDSLNHARGQPVSWVITYPDANATETAVQEPTISLVLHMPAAAGQELFNNYGPKPNSELILGYGFSLPNNPDDTIILKVGGIEGKKWEIGREARGAEGLWNEILSSMLEDPESIPTYEDQLDASGALANMVQAVLDRLPTEEGDKNADIRPEVAMMLHDYLEGQRDVLHSLLAFAQGKEDAAIEIARNEGVDLILKDD</sequence>
<organism evidence="1 2">
    <name type="scientific">Crucibulum laeve</name>
    <dbReference type="NCBI Taxonomy" id="68775"/>
    <lineage>
        <taxon>Eukaryota</taxon>
        <taxon>Fungi</taxon>
        <taxon>Dikarya</taxon>
        <taxon>Basidiomycota</taxon>
        <taxon>Agaricomycotina</taxon>
        <taxon>Agaricomycetes</taxon>
        <taxon>Agaricomycetidae</taxon>
        <taxon>Agaricales</taxon>
        <taxon>Agaricineae</taxon>
        <taxon>Nidulariaceae</taxon>
        <taxon>Crucibulum</taxon>
    </lineage>
</organism>
<accession>A0A5C3MEK5</accession>
<proteinExistence type="predicted"/>
<dbReference type="Proteomes" id="UP000308652">
    <property type="component" value="Unassembled WGS sequence"/>
</dbReference>
<dbReference type="EMBL" id="ML213591">
    <property type="protein sequence ID" value="TFK43782.1"/>
    <property type="molecule type" value="Genomic_DNA"/>
</dbReference>
<dbReference type="PANTHER" id="PTHR13271">
    <property type="entry name" value="UNCHARACTERIZED PUTATIVE METHYLTRANSFERASE"/>
    <property type="match status" value="1"/>
</dbReference>
<protein>
    <submittedName>
        <fullName evidence="1">SET domain protein</fullName>
    </submittedName>
</protein>